<dbReference type="InterPro" id="IPR036249">
    <property type="entry name" value="Thioredoxin-like_sf"/>
</dbReference>
<protein>
    <recommendedName>
        <fullName evidence="6">Thioredoxin peroxidase</fullName>
    </recommendedName>
    <alternativeName>
        <fullName evidence="7">Thioredoxin-dependent peroxiredoxin</fullName>
    </alternativeName>
</protein>
<dbReference type="GeneID" id="9523542"/>
<keyword evidence="4 9" id="KW-0560">Oxidoreductase</keyword>
<dbReference type="FunFam" id="3.40.30.10:FF:000020">
    <property type="entry name" value="Peroxiredoxin"/>
    <property type="match status" value="1"/>
</dbReference>
<dbReference type="RefSeq" id="XP_003011769.1">
    <property type="nucleotide sequence ID" value="XM_003011723.1"/>
</dbReference>
<dbReference type="GO" id="GO:0034599">
    <property type="term" value="P:cellular response to oxidative stress"/>
    <property type="evidence" value="ECO:0007669"/>
    <property type="project" value="InterPro"/>
</dbReference>
<evidence type="ECO:0000256" key="2">
    <source>
        <dbReference type="ARBA" id="ARBA00022559"/>
    </source>
</evidence>
<dbReference type="CDD" id="cd03013">
    <property type="entry name" value="PRX5_like"/>
    <property type="match status" value="1"/>
</dbReference>
<accession>D4B0M2</accession>
<feature type="active site" description="Cysteine sulfenic acid (-SOH) intermediate" evidence="8">
    <location>
        <position position="61"/>
    </location>
</feature>
<keyword evidence="5 9" id="KW-0676">Redox-active center</keyword>
<keyword evidence="2 9" id="KW-0575">Peroxidase</keyword>
<comment type="function">
    <text evidence="9">Thiol-specific peroxidase that catalyzes the reduction of hydrogen peroxide and organic hydroperoxides to water and alcohols, respectively. Plays a role in cell protection against oxidative stress by detoxifying peroxides.</text>
</comment>
<dbReference type="InterPro" id="IPR013766">
    <property type="entry name" value="Thioredoxin_domain"/>
</dbReference>
<feature type="domain" description="Thioredoxin" evidence="10">
    <location>
        <begin position="4"/>
        <end position="171"/>
    </location>
</feature>
<dbReference type="HOGENOM" id="CLU_072440_1_1_1"/>
<evidence type="ECO:0000256" key="8">
    <source>
        <dbReference type="PIRSR" id="PIRSR637944-1"/>
    </source>
</evidence>
<dbReference type="Gene3D" id="3.40.30.10">
    <property type="entry name" value="Glutaredoxin"/>
    <property type="match status" value="1"/>
</dbReference>
<dbReference type="eggNOG" id="KOG0541">
    <property type="taxonomic scope" value="Eukaryota"/>
</dbReference>
<name>D4B0M2_ARTBC</name>
<evidence type="ECO:0000256" key="1">
    <source>
        <dbReference type="ARBA" id="ARBA00010505"/>
    </source>
</evidence>
<evidence type="ECO:0000259" key="10">
    <source>
        <dbReference type="PROSITE" id="PS51352"/>
    </source>
</evidence>
<dbReference type="Proteomes" id="UP000008866">
    <property type="component" value="Unassembled WGS sequence"/>
</dbReference>
<dbReference type="AlphaFoldDB" id="D4B0M2"/>
<organism evidence="11 12">
    <name type="scientific">Arthroderma benhamiae (strain ATCC MYA-4681 / CBS 112371)</name>
    <name type="common">Trichophyton mentagrophytes</name>
    <dbReference type="NCBI Taxonomy" id="663331"/>
    <lineage>
        <taxon>Eukaryota</taxon>
        <taxon>Fungi</taxon>
        <taxon>Dikarya</taxon>
        <taxon>Ascomycota</taxon>
        <taxon>Pezizomycotina</taxon>
        <taxon>Eurotiomycetes</taxon>
        <taxon>Eurotiomycetidae</taxon>
        <taxon>Onygenales</taxon>
        <taxon>Arthrodermataceae</taxon>
        <taxon>Trichophyton</taxon>
    </lineage>
</organism>
<evidence type="ECO:0000256" key="5">
    <source>
        <dbReference type="ARBA" id="ARBA00023284"/>
    </source>
</evidence>
<keyword evidence="3 9" id="KW-0049">Antioxidant</keyword>
<dbReference type="STRING" id="663331.D4B0M2"/>
<evidence type="ECO:0000256" key="6">
    <source>
        <dbReference type="ARBA" id="ARBA00032824"/>
    </source>
</evidence>
<evidence type="ECO:0000256" key="9">
    <source>
        <dbReference type="RuleBase" id="RU366011"/>
    </source>
</evidence>
<dbReference type="SUPFAM" id="SSF52833">
    <property type="entry name" value="Thioredoxin-like"/>
    <property type="match status" value="1"/>
</dbReference>
<dbReference type="KEGG" id="abe:ARB_01998"/>
<keyword evidence="12" id="KW-1185">Reference proteome</keyword>
<gene>
    <name evidence="11" type="ORF">ARB_01998</name>
</gene>
<dbReference type="PANTHER" id="PTHR10430:SF16">
    <property type="entry name" value="PEROXIREDOXIN-5, MITOCHONDRIAL"/>
    <property type="match status" value="1"/>
</dbReference>
<evidence type="ECO:0000313" key="11">
    <source>
        <dbReference type="EMBL" id="EFE31129.1"/>
    </source>
</evidence>
<dbReference type="GO" id="GO:0008379">
    <property type="term" value="F:thioredoxin peroxidase activity"/>
    <property type="evidence" value="ECO:0007669"/>
    <property type="project" value="InterPro"/>
</dbReference>
<sequence length="172" mass="18784">MPALKSGDAFPCDVLFKYIPWTEEKKGFSTCGAPMPYDASKEWSNKKVVLVSVPGAFTPTCSATHLPDYIAKLRELKTKGVDIVAFVAYNDPFVMSAWGKANGVTGDDILFLSDIESKFSSSYGWTAHEGRTGRYAMIIDNGKVVYAENEPSIPNVTVSSSHSPFFPGIQLD</sequence>
<evidence type="ECO:0000256" key="3">
    <source>
        <dbReference type="ARBA" id="ARBA00022862"/>
    </source>
</evidence>
<dbReference type="GO" id="GO:0045454">
    <property type="term" value="P:cell redox homeostasis"/>
    <property type="evidence" value="ECO:0007669"/>
    <property type="project" value="TreeGrafter"/>
</dbReference>
<dbReference type="GO" id="GO:0005777">
    <property type="term" value="C:peroxisome"/>
    <property type="evidence" value="ECO:0007669"/>
    <property type="project" value="TreeGrafter"/>
</dbReference>
<comment type="caution">
    <text evidence="11">The sequence shown here is derived from an EMBL/GenBank/DDBJ whole genome shotgun (WGS) entry which is preliminary data.</text>
</comment>
<dbReference type="GO" id="GO:0042744">
    <property type="term" value="P:hydrogen peroxide catabolic process"/>
    <property type="evidence" value="ECO:0007669"/>
    <property type="project" value="TreeGrafter"/>
</dbReference>
<dbReference type="Pfam" id="PF08534">
    <property type="entry name" value="Redoxin"/>
    <property type="match status" value="1"/>
</dbReference>
<dbReference type="PROSITE" id="PS51352">
    <property type="entry name" value="THIOREDOXIN_2"/>
    <property type="match status" value="1"/>
</dbReference>
<dbReference type="GO" id="GO:0005739">
    <property type="term" value="C:mitochondrion"/>
    <property type="evidence" value="ECO:0007669"/>
    <property type="project" value="TreeGrafter"/>
</dbReference>
<comment type="similarity">
    <text evidence="1 9">Belongs to the peroxiredoxin family. Prx5 subfamily.</text>
</comment>
<evidence type="ECO:0000256" key="7">
    <source>
        <dbReference type="ARBA" id="ARBA00079296"/>
    </source>
</evidence>
<evidence type="ECO:0000313" key="12">
    <source>
        <dbReference type="Proteomes" id="UP000008866"/>
    </source>
</evidence>
<proteinExistence type="inferred from homology"/>
<dbReference type="PANTHER" id="PTHR10430">
    <property type="entry name" value="PEROXIREDOXIN"/>
    <property type="match status" value="1"/>
</dbReference>
<dbReference type="InterPro" id="IPR037944">
    <property type="entry name" value="PRX5-like"/>
</dbReference>
<dbReference type="OMA" id="ASKEWSN"/>
<dbReference type="InterPro" id="IPR013740">
    <property type="entry name" value="Redoxin"/>
</dbReference>
<reference evidence="12" key="1">
    <citation type="journal article" date="2011" name="Genome Biol.">
        <title>Comparative and functional genomics provide insights into the pathogenicity of dermatophytic fungi.</title>
        <authorList>
            <person name="Burmester A."/>
            <person name="Shelest E."/>
            <person name="Gloeckner G."/>
            <person name="Heddergott C."/>
            <person name="Schindler S."/>
            <person name="Staib P."/>
            <person name="Heidel A."/>
            <person name="Felder M."/>
            <person name="Petzold A."/>
            <person name="Szafranski K."/>
            <person name="Feuermann M."/>
            <person name="Pedruzzi I."/>
            <person name="Priebe S."/>
            <person name="Groth M."/>
            <person name="Winkler R."/>
            <person name="Li W."/>
            <person name="Kniemeyer O."/>
            <person name="Schroeckh V."/>
            <person name="Hertweck C."/>
            <person name="Hube B."/>
            <person name="White T.C."/>
            <person name="Platzer M."/>
            <person name="Guthke R."/>
            <person name="Heitman J."/>
            <person name="Woestemeyer J."/>
            <person name="Zipfel P.F."/>
            <person name="Monod M."/>
            <person name="Brakhage A.A."/>
        </authorList>
    </citation>
    <scope>NUCLEOTIDE SEQUENCE [LARGE SCALE GENOMIC DNA]</scope>
    <source>
        <strain evidence="12">ATCC MYA-4681 / CBS 112371</strain>
    </source>
</reference>
<evidence type="ECO:0000256" key="4">
    <source>
        <dbReference type="ARBA" id="ARBA00023002"/>
    </source>
</evidence>
<dbReference type="EMBL" id="ABSU01000024">
    <property type="protein sequence ID" value="EFE31129.1"/>
    <property type="molecule type" value="Genomic_DNA"/>
</dbReference>